<dbReference type="eggNOG" id="arCOG02230">
    <property type="taxonomic scope" value="Archaea"/>
</dbReference>
<name>A0A0A7GFM2_GEOAI</name>
<dbReference type="InterPro" id="IPR000573">
    <property type="entry name" value="AconitaseA/IPMdHydase_ssu_swvl"/>
</dbReference>
<comment type="catalytic activity">
    <reaction evidence="1 7">
        <text>(2R,3S)-3-isopropylmalate = (2S)-2-isopropylmalate</text>
        <dbReference type="Rhea" id="RHEA:32287"/>
        <dbReference type="ChEBI" id="CHEBI:1178"/>
        <dbReference type="ChEBI" id="CHEBI:35121"/>
        <dbReference type="EC" id="4.2.1.33"/>
    </reaction>
</comment>
<evidence type="ECO:0000256" key="4">
    <source>
        <dbReference type="ARBA" id="ARBA00022605"/>
    </source>
</evidence>
<comment type="similarity">
    <text evidence="7">Belongs to the LeuD family. LeuD type 2 subfamily.</text>
</comment>
<dbReference type="InterPro" id="IPR011827">
    <property type="entry name" value="LeuD_type2/HacB/DmdB"/>
</dbReference>
<dbReference type="GO" id="GO:0009098">
    <property type="term" value="P:L-leucine biosynthetic process"/>
    <property type="evidence" value="ECO:0007669"/>
    <property type="project" value="UniProtKB-UniRule"/>
</dbReference>
<keyword evidence="3 7" id="KW-0432">Leucine biosynthesis</keyword>
<protein>
    <recommendedName>
        <fullName evidence="7">3-isopropylmalate dehydratase small subunit</fullName>
        <ecNumber evidence="7">4.2.1.33</ecNumber>
    </recommendedName>
    <alternativeName>
        <fullName evidence="7">Alpha-IPM isomerase</fullName>
        <shortName evidence="7">IPMI</shortName>
    </alternativeName>
    <alternativeName>
        <fullName evidence="7">Isopropylmalate isomerase</fullName>
    </alternativeName>
</protein>
<evidence type="ECO:0000256" key="1">
    <source>
        <dbReference type="ARBA" id="ARBA00000491"/>
    </source>
</evidence>
<comment type="subunit">
    <text evidence="7">Heterodimer of LeuC and LeuD.</text>
</comment>
<evidence type="ECO:0000256" key="5">
    <source>
        <dbReference type="ARBA" id="ARBA00023239"/>
    </source>
</evidence>
<dbReference type="AlphaFoldDB" id="A0A0A7GFM2"/>
<comment type="pathway">
    <text evidence="2 7">Amino-acid biosynthesis; L-leucine biosynthesis; L-leucine from 3-methyl-2-oxobutanoate: step 2/4.</text>
</comment>
<dbReference type="UniPathway" id="UPA00048">
    <property type="reaction ID" value="UER00071"/>
</dbReference>
<dbReference type="PANTHER" id="PTHR43345:SF9">
    <property type="entry name" value="3-ISOPROPYLMALATE DEHYDRATASE SMALL SUBUNIT"/>
    <property type="match status" value="1"/>
</dbReference>
<dbReference type="SUPFAM" id="SSF52016">
    <property type="entry name" value="LeuD/IlvD-like"/>
    <property type="match status" value="1"/>
</dbReference>
<gene>
    <name evidence="7" type="primary">leuD</name>
    <name evidence="9" type="ORF">GACE_1829</name>
</gene>
<reference evidence="9 10" key="1">
    <citation type="journal article" date="2015" name="Appl. Environ. Microbiol.">
        <title>The Geoglobus acetivorans genome: Fe(III) reduction, acetate utilization, autotrophic growth, and degradation of aromatic compounds in a hyperthermophilic archaeon.</title>
        <authorList>
            <person name="Mardanov A.V."/>
            <person name="Slododkina G.B."/>
            <person name="Slobodkin A.I."/>
            <person name="Beletsky A.V."/>
            <person name="Gavrilov S.N."/>
            <person name="Kublanov I.V."/>
            <person name="Bonch-Osmolovskaya E.A."/>
            <person name="Skryabin K.G."/>
            <person name="Ravin N.V."/>
        </authorList>
    </citation>
    <scope>NUCLEOTIDE SEQUENCE [LARGE SCALE GENOMIC DNA]</scope>
    <source>
        <strain evidence="9 10">SBH6</strain>
    </source>
</reference>
<organism evidence="9 10">
    <name type="scientific">Geoglobus acetivorans</name>
    <dbReference type="NCBI Taxonomy" id="565033"/>
    <lineage>
        <taxon>Archaea</taxon>
        <taxon>Methanobacteriati</taxon>
        <taxon>Methanobacteriota</taxon>
        <taxon>Archaeoglobi</taxon>
        <taxon>Archaeoglobales</taxon>
        <taxon>Archaeoglobaceae</taxon>
        <taxon>Geoglobus</taxon>
    </lineage>
</organism>
<keyword evidence="5 7" id="KW-0456">Lyase</keyword>
<dbReference type="PANTHER" id="PTHR43345">
    <property type="entry name" value="3-ISOPROPYLMALATE DEHYDRATASE SMALL SUBUNIT 2-RELATED-RELATED"/>
    <property type="match status" value="1"/>
</dbReference>
<keyword evidence="6 7" id="KW-0100">Branched-chain amino acid biosynthesis</keyword>
<dbReference type="GO" id="GO:0003861">
    <property type="term" value="F:3-isopropylmalate dehydratase activity"/>
    <property type="evidence" value="ECO:0007669"/>
    <property type="project" value="UniProtKB-UniRule"/>
</dbReference>
<evidence type="ECO:0000256" key="6">
    <source>
        <dbReference type="ARBA" id="ARBA00023304"/>
    </source>
</evidence>
<dbReference type="CDD" id="cd01577">
    <property type="entry name" value="IPMI_Swivel"/>
    <property type="match status" value="1"/>
</dbReference>
<evidence type="ECO:0000313" key="9">
    <source>
        <dbReference type="EMBL" id="AIY90855.1"/>
    </source>
</evidence>
<dbReference type="HOGENOM" id="CLU_081378_1_1_2"/>
<dbReference type="Pfam" id="PF00694">
    <property type="entry name" value="Aconitase_C"/>
    <property type="match status" value="1"/>
</dbReference>
<evidence type="ECO:0000256" key="2">
    <source>
        <dbReference type="ARBA" id="ARBA00004729"/>
    </source>
</evidence>
<dbReference type="InterPro" id="IPR050075">
    <property type="entry name" value="LeuD"/>
</dbReference>
<evidence type="ECO:0000256" key="7">
    <source>
        <dbReference type="HAMAP-Rule" id="MF_01032"/>
    </source>
</evidence>
<accession>A0A0A7GFM2</accession>
<dbReference type="HAMAP" id="MF_01032">
    <property type="entry name" value="LeuD_type2"/>
    <property type="match status" value="1"/>
</dbReference>
<dbReference type="EC" id="4.2.1.33" evidence="7"/>
<evidence type="ECO:0000256" key="3">
    <source>
        <dbReference type="ARBA" id="ARBA00022430"/>
    </source>
</evidence>
<feature type="domain" description="Aconitase A/isopropylmalate dehydratase small subunit swivel" evidence="8">
    <location>
        <begin position="73"/>
        <end position="132"/>
    </location>
</feature>
<keyword evidence="4 7" id="KW-0028">Amino-acid biosynthesis</keyword>
<evidence type="ECO:0000259" key="8">
    <source>
        <dbReference type="Pfam" id="PF00694"/>
    </source>
</evidence>
<dbReference type="Gene3D" id="3.20.19.10">
    <property type="entry name" value="Aconitase, domain 4"/>
    <property type="match status" value="1"/>
</dbReference>
<dbReference type="KEGG" id="gac:GACE_1829"/>
<comment type="function">
    <text evidence="7">Catalyzes the isomerization between 2-isopropylmalate and 3-isopropylmalate, via the formation of 2-isopropylmaleate.</text>
</comment>
<dbReference type="InterPro" id="IPR033940">
    <property type="entry name" value="IPMI_Swivel"/>
</dbReference>
<dbReference type="STRING" id="565033.GACE_1829"/>
<dbReference type="NCBIfam" id="TIGR02087">
    <property type="entry name" value="LEUD_arch"/>
    <property type="match status" value="1"/>
</dbReference>
<sequence>MVYASSMPQLNLFELESERFITGRMPHLHMGRAWKFGDDIDTDVIIQGKYLVINEPDKLAEHVFENVRPDFAQDVQKGDFVVAGENFGCGSSREHAPLALKATKIEAVIAKSYARIFFRNAINIGLKVIECSNADRIDDGDELEIDYERNVIVNKTKNEEYEFNPLPEFLRNILDSGGLVNFARNLYGELK</sequence>
<dbReference type="EMBL" id="CP009552">
    <property type="protein sequence ID" value="AIY90855.1"/>
    <property type="molecule type" value="Genomic_DNA"/>
</dbReference>
<evidence type="ECO:0000313" key="10">
    <source>
        <dbReference type="Proteomes" id="UP000030624"/>
    </source>
</evidence>
<proteinExistence type="inferred from homology"/>
<dbReference type="Proteomes" id="UP000030624">
    <property type="component" value="Chromosome"/>
</dbReference>
<dbReference type="InterPro" id="IPR015928">
    <property type="entry name" value="Aconitase/3IPM_dehydase_swvl"/>
</dbReference>